<dbReference type="CDD" id="cd00882">
    <property type="entry name" value="Ras_like_GTPase"/>
    <property type="match status" value="1"/>
</dbReference>
<evidence type="ECO:0000313" key="4">
    <source>
        <dbReference type="Proteomes" id="UP001589896"/>
    </source>
</evidence>
<dbReference type="Proteomes" id="UP001589896">
    <property type="component" value="Unassembled WGS sequence"/>
</dbReference>
<accession>A0ABV6RZ46</accession>
<keyword evidence="1" id="KW-0699">rRNA-binding</keyword>
<proteinExistence type="predicted"/>
<gene>
    <name evidence="3" type="ORF">ACFFGH_25320</name>
</gene>
<evidence type="ECO:0008006" key="5">
    <source>
        <dbReference type="Google" id="ProtNLM"/>
    </source>
</evidence>
<dbReference type="PANTHER" id="PTHR42698">
    <property type="entry name" value="GTPASE ERA"/>
    <property type="match status" value="1"/>
</dbReference>
<dbReference type="InterPro" id="IPR005662">
    <property type="entry name" value="GTPase_Era-like"/>
</dbReference>
<organism evidence="3 4">
    <name type="scientific">Lysobacter korlensis</name>
    <dbReference type="NCBI Taxonomy" id="553636"/>
    <lineage>
        <taxon>Bacteria</taxon>
        <taxon>Pseudomonadati</taxon>
        <taxon>Pseudomonadota</taxon>
        <taxon>Gammaproteobacteria</taxon>
        <taxon>Lysobacterales</taxon>
        <taxon>Lysobacteraceae</taxon>
        <taxon>Lysobacter</taxon>
    </lineage>
</organism>
<evidence type="ECO:0000313" key="3">
    <source>
        <dbReference type="EMBL" id="MFC0681163.1"/>
    </source>
</evidence>
<dbReference type="RefSeq" id="WP_386673527.1">
    <property type="nucleotide sequence ID" value="NZ_JBHLTG010000007.1"/>
</dbReference>
<dbReference type="EMBL" id="JBHLTG010000007">
    <property type="protein sequence ID" value="MFC0681163.1"/>
    <property type="molecule type" value="Genomic_DNA"/>
</dbReference>
<evidence type="ECO:0000256" key="2">
    <source>
        <dbReference type="SAM" id="Phobius"/>
    </source>
</evidence>
<feature type="transmembrane region" description="Helical" evidence="2">
    <location>
        <begin position="467"/>
        <end position="489"/>
    </location>
</feature>
<keyword evidence="1" id="KW-0694">RNA-binding</keyword>
<dbReference type="InterPro" id="IPR027417">
    <property type="entry name" value="P-loop_NTPase"/>
</dbReference>
<protein>
    <recommendedName>
        <fullName evidence="5">ABC transporter</fullName>
    </recommendedName>
</protein>
<reference evidence="3 4" key="1">
    <citation type="submission" date="2024-09" db="EMBL/GenBank/DDBJ databases">
        <authorList>
            <person name="Sun Q."/>
            <person name="Mori K."/>
        </authorList>
    </citation>
    <scope>NUCLEOTIDE SEQUENCE [LARGE SCALE GENOMIC DNA]</scope>
    <source>
        <strain evidence="3 4">KCTC 23076</strain>
    </source>
</reference>
<keyword evidence="4" id="KW-1185">Reference proteome</keyword>
<dbReference type="Gene3D" id="3.40.50.300">
    <property type="entry name" value="P-loop containing nucleotide triphosphate hydrolases"/>
    <property type="match status" value="1"/>
</dbReference>
<keyword evidence="2" id="KW-1133">Transmembrane helix</keyword>
<keyword evidence="2" id="KW-0812">Transmembrane</keyword>
<name>A0ABV6RZ46_9GAMM</name>
<sequence>MVRESDGDNARLLAAMTRFRHALERATLPLDLPGANEARHLRMRLVDQLDDYILPRLTSIDAPVLAVVGGSTGAGKSTLVNSLIGREVSSPGVLRPTTRSPVLVHHPDDADWFADQRILPGLARVTGGPATAVNAASVRLVATDAVGRGLALLDAPDIDSVLAANRELAAQLLAAADLWIFVTTAARYADAVPWDLLREAAERGTAVAIVLDRVPAEAMDDISAHLADMLREQGLSQAPIFQIAESPLEDGLLPRGQTARIRDWLAALAGNATARAAVVRQTLQGALESLDGRAMALAAASSQQAAAAGALLDTARNAYDDALEGVQVGMRDGSLLRGEVLARWQEFVGTGEFFRQVETTVSRLRDRVTAWFKGEPPPAERLGEALQSGAELLISNHAELAASAASRAWRSLPGGEQLLAVDPALTRSSAGVDARIERLVRDWQGDILDMVREEGADRRAMARFTAYSVNGLGVVLMLLAFTSGGLVLLEVGIAGGTAVVGQKLLEAVFGDQAVRELAQKARERLLQRVAEVYAAERGRFYEVVERLQVSGESSETLARAAADVKAAR</sequence>
<evidence type="ECO:0000256" key="1">
    <source>
        <dbReference type="ARBA" id="ARBA00022730"/>
    </source>
</evidence>
<keyword evidence="2" id="KW-0472">Membrane</keyword>
<comment type="caution">
    <text evidence="3">The sequence shown here is derived from an EMBL/GenBank/DDBJ whole genome shotgun (WGS) entry which is preliminary data.</text>
</comment>
<dbReference type="SUPFAM" id="SSF52540">
    <property type="entry name" value="P-loop containing nucleoside triphosphate hydrolases"/>
    <property type="match status" value="1"/>
</dbReference>
<dbReference type="PANTHER" id="PTHR42698:SF1">
    <property type="entry name" value="GTPASE ERA, MITOCHONDRIAL"/>
    <property type="match status" value="1"/>
</dbReference>